<dbReference type="GO" id="GO:0043005">
    <property type="term" value="C:neuron projection"/>
    <property type="evidence" value="ECO:0007669"/>
    <property type="project" value="TreeGrafter"/>
</dbReference>
<evidence type="ECO:0000256" key="12">
    <source>
        <dbReference type="SAM" id="Phobius"/>
    </source>
</evidence>
<dbReference type="PRINTS" id="PR00237">
    <property type="entry name" value="GPCRRHODOPSN"/>
</dbReference>
<feature type="transmembrane region" description="Helical" evidence="12">
    <location>
        <begin position="240"/>
        <end position="260"/>
    </location>
</feature>
<dbReference type="AlphaFoldDB" id="A0AAU8BC74"/>
<dbReference type="InterPro" id="IPR017452">
    <property type="entry name" value="GPCR_Rhodpsn_7TM"/>
</dbReference>
<comment type="subcellular location">
    <subcellularLocation>
        <location evidence="1">Cell membrane</location>
        <topology evidence="1">Multi-pass membrane protein</topology>
    </subcellularLocation>
</comment>
<evidence type="ECO:0000256" key="1">
    <source>
        <dbReference type="ARBA" id="ARBA00004651"/>
    </source>
</evidence>
<dbReference type="SMART" id="SM01381">
    <property type="entry name" value="7TM_GPCR_Srsx"/>
    <property type="match status" value="1"/>
</dbReference>
<dbReference type="GO" id="GO:0042277">
    <property type="term" value="F:peptide binding"/>
    <property type="evidence" value="ECO:0007669"/>
    <property type="project" value="TreeGrafter"/>
</dbReference>
<reference evidence="14" key="1">
    <citation type="submission" date="2024-06" db="EMBL/GenBank/DDBJ databases">
        <authorList>
            <person name="Fodor I."/>
            <person name="Osugi T."/>
            <person name="Matsubara S."/>
            <person name="Satake H."/>
            <person name="Pirger Z."/>
        </authorList>
    </citation>
    <scope>NUCLEOTIDE SEQUENCE</scope>
</reference>
<organism evidence="14">
    <name type="scientific">Lymnaea stagnalis</name>
    <name type="common">Great pond snail</name>
    <name type="synonym">Helix stagnalis</name>
    <dbReference type="NCBI Taxonomy" id="6523"/>
    <lineage>
        <taxon>Eukaryota</taxon>
        <taxon>Metazoa</taxon>
        <taxon>Spiralia</taxon>
        <taxon>Lophotrochozoa</taxon>
        <taxon>Mollusca</taxon>
        <taxon>Gastropoda</taxon>
        <taxon>Heterobranchia</taxon>
        <taxon>Euthyneura</taxon>
        <taxon>Panpulmonata</taxon>
        <taxon>Hygrophila</taxon>
        <taxon>Lymnaeoidea</taxon>
        <taxon>Lymnaeidae</taxon>
        <taxon>Lymnaea</taxon>
    </lineage>
</organism>
<keyword evidence="2" id="KW-1003">Cell membrane</keyword>
<keyword evidence="10 11" id="KW-0807">Transducer</keyword>
<evidence type="ECO:0000313" key="14">
    <source>
        <dbReference type="EMBL" id="XCD11888.1"/>
    </source>
</evidence>
<evidence type="ECO:0000256" key="2">
    <source>
        <dbReference type="ARBA" id="ARBA00022475"/>
    </source>
</evidence>
<keyword evidence="5 11" id="KW-0297">G-protein coupled receptor</keyword>
<keyword evidence="7" id="KW-1015">Disulfide bond</keyword>
<keyword evidence="4 12" id="KW-1133">Transmembrane helix</keyword>
<keyword evidence="3 11" id="KW-0812">Transmembrane</keyword>
<feature type="transmembrane region" description="Helical" evidence="12">
    <location>
        <begin position="194"/>
        <end position="219"/>
    </location>
</feature>
<evidence type="ECO:0000256" key="10">
    <source>
        <dbReference type="ARBA" id="ARBA00023224"/>
    </source>
</evidence>
<dbReference type="EMBL" id="PP943023">
    <property type="protein sequence ID" value="XCD11888.1"/>
    <property type="molecule type" value="mRNA"/>
</dbReference>
<feature type="transmembrane region" description="Helical" evidence="12">
    <location>
        <begin position="24"/>
        <end position="52"/>
    </location>
</feature>
<evidence type="ECO:0000256" key="8">
    <source>
        <dbReference type="ARBA" id="ARBA00023170"/>
    </source>
</evidence>
<feature type="transmembrane region" description="Helical" evidence="12">
    <location>
        <begin position="100"/>
        <end position="121"/>
    </location>
</feature>
<evidence type="ECO:0000256" key="7">
    <source>
        <dbReference type="ARBA" id="ARBA00023157"/>
    </source>
</evidence>
<evidence type="ECO:0000256" key="9">
    <source>
        <dbReference type="ARBA" id="ARBA00023180"/>
    </source>
</evidence>
<evidence type="ECO:0000256" key="4">
    <source>
        <dbReference type="ARBA" id="ARBA00022989"/>
    </source>
</evidence>
<feature type="domain" description="G-protein coupled receptors family 1 profile" evidence="13">
    <location>
        <begin position="43"/>
        <end position="299"/>
    </location>
</feature>
<dbReference type="PRINTS" id="PR00246">
    <property type="entry name" value="SOMATOSTATNR"/>
</dbReference>
<dbReference type="PROSITE" id="PS00237">
    <property type="entry name" value="G_PROTEIN_RECEP_F1_1"/>
    <property type="match status" value="1"/>
</dbReference>
<name>A0AAU8BC74_LYMST</name>
<feature type="transmembrane region" description="Helical" evidence="12">
    <location>
        <begin position="64"/>
        <end position="88"/>
    </location>
</feature>
<accession>A0AAU8BC74</accession>
<dbReference type="InterPro" id="IPR000276">
    <property type="entry name" value="GPCR_Rhodpsn"/>
</dbReference>
<evidence type="ECO:0000256" key="5">
    <source>
        <dbReference type="ARBA" id="ARBA00023040"/>
    </source>
</evidence>
<dbReference type="SUPFAM" id="SSF81321">
    <property type="entry name" value="Family A G protein-coupled receptor-like"/>
    <property type="match status" value="1"/>
</dbReference>
<evidence type="ECO:0000256" key="11">
    <source>
        <dbReference type="RuleBase" id="RU000688"/>
    </source>
</evidence>
<dbReference type="PANTHER" id="PTHR24229:SF40">
    <property type="entry name" value="ALLATOSTATIN C RECEPTOR 1-RELATED"/>
    <property type="match status" value="1"/>
</dbReference>
<evidence type="ECO:0000256" key="6">
    <source>
        <dbReference type="ARBA" id="ARBA00023136"/>
    </source>
</evidence>
<comment type="similarity">
    <text evidence="11">Belongs to the G-protein coupled receptor 1 family.</text>
</comment>
<keyword evidence="6 12" id="KW-0472">Membrane</keyword>
<sequence length="387" mass="44195">METTVGAVANLTNSTSDMPTYLKVLPYAVIVCYLLICALGLIGNGLVIYVVLMFAKMKTVTNMYILNLALSDVLFLTMLPILATTSIVQHWIFGFAMCKIYFVVYSINLFGGAFNLCLMSADRYMAVCHPIRSLRYRTPRIALFLCLCIWSLAFLVMMPTILYSKTMDHRIFKGKYSCNIKWPENQAISSDKAFIWYSFILGFSIPVSLISVFYVLVILRLRHVGPAKKSKEKRKSHRRVTRLVLTVIAIYIVCWLPYWVFQVVLVFQNYKISSPSKVLLFNFFTILSYANSMLNPFLYAFLSDNFRKSFLKAFKCVSSIEANRSVCNENSVFPRTSQTYTRSGVTSEERMELSSMEATSMSPPPCDQKSIKLLKDEHGFLKPPVHL</sequence>
<dbReference type="PANTHER" id="PTHR24229">
    <property type="entry name" value="NEUROPEPTIDES RECEPTOR"/>
    <property type="match status" value="1"/>
</dbReference>
<protein>
    <submittedName>
        <fullName evidence="14">Somatostatin-like receptor</fullName>
    </submittedName>
</protein>
<dbReference type="InterPro" id="IPR000586">
    <property type="entry name" value="Somatstn_rcpt"/>
</dbReference>
<dbReference type="PROSITE" id="PS50262">
    <property type="entry name" value="G_PROTEIN_RECEP_F1_2"/>
    <property type="match status" value="1"/>
</dbReference>
<dbReference type="GO" id="GO:0005886">
    <property type="term" value="C:plasma membrane"/>
    <property type="evidence" value="ECO:0007669"/>
    <property type="project" value="UniProtKB-SubCell"/>
</dbReference>
<dbReference type="Gene3D" id="1.20.1070.10">
    <property type="entry name" value="Rhodopsin 7-helix transmembrane proteins"/>
    <property type="match status" value="1"/>
</dbReference>
<evidence type="ECO:0000256" key="3">
    <source>
        <dbReference type="ARBA" id="ARBA00022692"/>
    </source>
</evidence>
<feature type="transmembrane region" description="Helical" evidence="12">
    <location>
        <begin position="280"/>
        <end position="302"/>
    </location>
</feature>
<keyword evidence="8 11" id="KW-0675">Receptor</keyword>
<feature type="transmembrane region" description="Helical" evidence="12">
    <location>
        <begin position="141"/>
        <end position="163"/>
    </location>
</feature>
<dbReference type="GO" id="GO:0004994">
    <property type="term" value="F:somatostatin receptor activity"/>
    <property type="evidence" value="ECO:0007669"/>
    <property type="project" value="InterPro"/>
</dbReference>
<keyword evidence="9" id="KW-0325">Glycoprotein</keyword>
<dbReference type="Pfam" id="PF00001">
    <property type="entry name" value="7tm_1"/>
    <property type="match status" value="1"/>
</dbReference>
<proteinExistence type="evidence at transcript level"/>
<evidence type="ECO:0000259" key="13">
    <source>
        <dbReference type="PROSITE" id="PS50262"/>
    </source>
</evidence>